<sequence length="124" mass="14053">MLSENVFGDPLELCCTSPMTGFFRNGSCETCEEDRGVHVVCAVMTDEFLQFSKKMGNDLMTARPEYQFPGLKAGDSWCLCAFRWKEAWLAGCPPEVYLKATNKEVLVHIPLEVLQKYAVDYNIK</sequence>
<dbReference type="Gene3D" id="3.30.56.110">
    <property type="entry name" value="Protein of unknown function DUF2237"/>
    <property type="match status" value="1"/>
</dbReference>
<dbReference type="EMBL" id="QGDO01000002">
    <property type="protein sequence ID" value="PWJ42652.1"/>
    <property type="molecule type" value="Genomic_DNA"/>
</dbReference>
<accession>A0A315ZBH5</accession>
<gene>
    <name evidence="1" type="ORF">BC781_102196</name>
</gene>
<dbReference type="RefSeq" id="WP_109616785.1">
    <property type="nucleotide sequence ID" value="NZ_QGDO01000002.1"/>
</dbReference>
<keyword evidence="2" id="KW-1185">Reference proteome</keyword>
<organism evidence="1 2">
    <name type="scientific">Sediminitomix flava</name>
    <dbReference type="NCBI Taxonomy" id="379075"/>
    <lineage>
        <taxon>Bacteria</taxon>
        <taxon>Pseudomonadati</taxon>
        <taxon>Bacteroidota</taxon>
        <taxon>Cytophagia</taxon>
        <taxon>Cytophagales</taxon>
        <taxon>Flammeovirgaceae</taxon>
        <taxon>Sediminitomix</taxon>
    </lineage>
</organism>
<dbReference type="PANTHER" id="PTHR37466">
    <property type="entry name" value="SLR1628 PROTEIN"/>
    <property type="match status" value="1"/>
</dbReference>
<dbReference type="InterPro" id="IPR018714">
    <property type="entry name" value="DUF2237"/>
</dbReference>
<name>A0A315ZBH5_SEDFL</name>
<proteinExistence type="predicted"/>
<dbReference type="OrthoDB" id="9792525at2"/>
<reference evidence="1 2" key="1">
    <citation type="submission" date="2018-03" db="EMBL/GenBank/DDBJ databases">
        <title>Genomic Encyclopedia of Archaeal and Bacterial Type Strains, Phase II (KMG-II): from individual species to whole genera.</title>
        <authorList>
            <person name="Goeker M."/>
        </authorList>
    </citation>
    <scope>NUCLEOTIDE SEQUENCE [LARGE SCALE GENOMIC DNA]</scope>
    <source>
        <strain evidence="1 2">DSM 28229</strain>
    </source>
</reference>
<dbReference type="Pfam" id="PF09996">
    <property type="entry name" value="DUF2237"/>
    <property type="match status" value="1"/>
</dbReference>
<evidence type="ECO:0008006" key="3">
    <source>
        <dbReference type="Google" id="ProtNLM"/>
    </source>
</evidence>
<evidence type="ECO:0000313" key="1">
    <source>
        <dbReference type="EMBL" id="PWJ42652.1"/>
    </source>
</evidence>
<comment type="caution">
    <text evidence="1">The sequence shown here is derived from an EMBL/GenBank/DDBJ whole genome shotgun (WGS) entry which is preliminary data.</text>
</comment>
<dbReference type="Proteomes" id="UP000245535">
    <property type="component" value="Unassembled WGS sequence"/>
</dbReference>
<dbReference type="PANTHER" id="PTHR37466:SF1">
    <property type="entry name" value="SLR1628 PROTEIN"/>
    <property type="match status" value="1"/>
</dbReference>
<dbReference type="AlphaFoldDB" id="A0A315ZBH5"/>
<protein>
    <recommendedName>
        <fullName evidence="3">DUF2237 family protein</fullName>
    </recommendedName>
</protein>
<evidence type="ECO:0000313" key="2">
    <source>
        <dbReference type="Proteomes" id="UP000245535"/>
    </source>
</evidence>